<keyword evidence="4" id="KW-1185">Reference proteome</keyword>
<feature type="compositionally biased region" description="Basic and acidic residues" evidence="1">
    <location>
        <begin position="1"/>
        <end position="24"/>
    </location>
</feature>
<feature type="compositionally biased region" description="Basic residues" evidence="1">
    <location>
        <begin position="689"/>
        <end position="698"/>
    </location>
</feature>
<feature type="compositionally biased region" description="Low complexity" evidence="1">
    <location>
        <begin position="246"/>
        <end position="255"/>
    </location>
</feature>
<feature type="compositionally biased region" description="Basic and acidic residues" evidence="1">
    <location>
        <begin position="54"/>
        <end position="71"/>
    </location>
</feature>
<feature type="compositionally biased region" description="Polar residues" evidence="1">
    <location>
        <begin position="632"/>
        <end position="657"/>
    </location>
</feature>
<accession>A0A1D2N843</accession>
<dbReference type="Pfam" id="PF26050">
    <property type="entry name" value="Helical_CED_Drosha"/>
    <property type="match status" value="1"/>
</dbReference>
<proteinExistence type="predicted"/>
<dbReference type="InterPro" id="IPR058938">
    <property type="entry name" value="Helical_CED_Drosha"/>
</dbReference>
<dbReference type="STRING" id="48709.A0A1D2N843"/>
<feature type="compositionally biased region" description="Basic and acidic residues" evidence="1">
    <location>
        <begin position="135"/>
        <end position="166"/>
    </location>
</feature>
<feature type="compositionally biased region" description="Acidic residues" evidence="1">
    <location>
        <begin position="605"/>
        <end position="615"/>
    </location>
</feature>
<feature type="compositionally biased region" description="Polar residues" evidence="1">
    <location>
        <begin position="25"/>
        <end position="42"/>
    </location>
</feature>
<protein>
    <submittedName>
        <fullName evidence="3">Ribonuclease 3</fullName>
    </submittedName>
</protein>
<feature type="compositionally biased region" description="Basic residues" evidence="1">
    <location>
        <begin position="495"/>
        <end position="508"/>
    </location>
</feature>
<evidence type="ECO:0000256" key="1">
    <source>
        <dbReference type="SAM" id="MobiDB-lite"/>
    </source>
</evidence>
<feature type="region of interest" description="Disordered" evidence="1">
    <location>
        <begin position="495"/>
        <end position="747"/>
    </location>
</feature>
<name>A0A1D2N843_ORCCI</name>
<evidence type="ECO:0000313" key="4">
    <source>
        <dbReference type="Proteomes" id="UP000094527"/>
    </source>
</evidence>
<feature type="compositionally biased region" description="Polar residues" evidence="1">
    <location>
        <begin position="312"/>
        <end position="323"/>
    </location>
</feature>
<dbReference type="Proteomes" id="UP000094527">
    <property type="component" value="Unassembled WGS sequence"/>
</dbReference>
<feature type="domain" description="Ribonuclease 3 central" evidence="2">
    <location>
        <begin position="950"/>
        <end position="995"/>
    </location>
</feature>
<feature type="compositionally biased region" description="Basic and acidic residues" evidence="1">
    <location>
        <begin position="173"/>
        <end position="202"/>
    </location>
</feature>
<evidence type="ECO:0000259" key="2">
    <source>
        <dbReference type="Pfam" id="PF26050"/>
    </source>
</evidence>
<dbReference type="OMA" id="RMDHGRN"/>
<feature type="compositionally biased region" description="Polar residues" evidence="1">
    <location>
        <begin position="513"/>
        <end position="526"/>
    </location>
</feature>
<feature type="compositionally biased region" description="Basic and acidic residues" evidence="1">
    <location>
        <begin position="282"/>
        <end position="295"/>
    </location>
</feature>
<feature type="compositionally biased region" description="Acidic residues" evidence="1">
    <location>
        <begin position="705"/>
        <end position="721"/>
    </location>
</feature>
<dbReference type="OrthoDB" id="67027at2759"/>
<evidence type="ECO:0000313" key="3">
    <source>
        <dbReference type="EMBL" id="ODN01407.1"/>
    </source>
</evidence>
<sequence length="1007" mass="113981">MPSSERHNSKADATKTQNGRETHARQQANSKSNSRQSPSFQKNGMKRVSSNERQGCRDQYRAPHHHKDDKGSCNSIRGRNDEDRERRNGGYDRRRSSDGGRDRSTGARHLENFRSSGHGLHQGRDHSHNGHQRRAHPDTEHRHRPDRDRGADTANRRRENVVEPRKSRSPTARARESREEGRATNRNDRHRERSSFERDRAKPSSGGGAHTKRQNSGEERRKGSGAQDDIANSTHHHHHNNRESHSLPPRASSSSVQKEMSPSHKSNGVLKKSSTFPSSGELNKDSYLRKLRERVISSSATLRKRQRVADTANPQRRSLSVSSRLAPRTRPLQPRSRKPPPPKCSSTSPPAAKPRKKYSNTTAPHVSVPPLKKCRLRNGEESGKGPAGAVSGTSANKILFDELNSTNTTADEYDELTKVDKWVRSAPDELYYSRLADGHATATERTQTLCDKFSSTLLVKSKEMRVQAEFEGFQKMTELIQQEVEQLAEMKRMKKRQKAVCKHHHNHHSSNSGTNETSPACSSPASENVEGPTESDKDKPASTSALPVHENDGDAEIDKSTDKAEGEQQENEVNPNSQDHQVSTVALNCEQTNEPGRNSPCSSIEEGELREEDEDGKTLKNVEKLTEVPKSMTESSVPSPTCEQSQSEQIAVESTATAAAKTCEGSCKKNGSASESSEKEKKGECCSKALKRKRKSSSKKQEESSSSEDDDDDSESDDDSSSDSSSDEGFSMTRSDTANRELERRKKHPRRLHVELWHNDPGLMNDGPVCRCSAKARRFGIRHGFYPGESPIQQCDMFTNNKSRLYHYRITISPPKNFLISTPTVINHDGHEYIFEGFSIFSHYKLDLNLPPCKVIRFNIRYDVFVEEERFPESFCVKELLLFETYLFREILELVDLKYEWNDETGCSQFHLMPRFVRQLPDNGQEILSMNRVLIHLLKSDRELVKEEDLHKLYTVEQSEWQNFADRHKGTIVTKWGMKPCAIRVDQIDRDVSGQEIGNLHCNLFEE</sequence>
<organism evidence="3 4">
    <name type="scientific">Orchesella cincta</name>
    <name type="common">Springtail</name>
    <name type="synonym">Podura cincta</name>
    <dbReference type="NCBI Taxonomy" id="48709"/>
    <lineage>
        <taxon>Eukaryota</taxon>
        <taxon>Metazoa</taxon>
        <taxon>Ecdysozoa</taxon>
        <taxon>Arthropoda</taxon>
        <taxon>Hexapoda</taxon>
        <taxon>Collembola</taxon>
        <taxon>Entomobryomorpha</taxon>
        <taxon>Entomobryoidea</taxon>
        <taxon>Orchesellidae</taxon>
        <taxon>Orchesellinae</taxon>
        <taxon>Orchesella</taxon>
    </lineage>
</organism>
<reference evidence="3 4" key="1">
    <citation type="journal article" date="2016" name="Genome Biol. Evol.">
        <title>Gene Family Evolution Reflects Adaptation to Soil Environmental Stressors in the Genome of the Collembolan Orchesella cincta.</title>
        <authorList>
            <person name="Faddeeva-Vakhrusheva A."/>
            <person name="Derks M.F."/>
            <person name="Anvar S.Y."/>
            <person name="Agamennone V."/>
            <person name="Suring W."/>
            <person name="Smit S."/>
            <person name="van Straalen N.M."/>
            <person name="Roelofs D."/>
        </authorList>
    </citation>
    <scope>NUCLEOTIDE SEQUENCE [LARGE SCALE GENOMIC DNA]</scope>
    <source>
        <tissue evidence="3">Mixed pool</tissue>
    </source>
</reference>
<feature type="compositionally biased region" description="Polar residues" evidence="1">
    <location>
        <begin position="571"/>
        <end position="602"/>
    </location>
</feature>
<dbReference type="EMBL" id="LJIJ01000153">
    <property type="protein sequence ID" value="ODN01407.1"/>
    <property type="molecule type" value="Genomic_DNA"/>
</dbReference>
<feature type="compositionally biased region" description="Basic and acidic residues" evidence="1">
    <location>
        <begin position="676"/>
        <end position="685"/>
    </location>
</feature>
<comment type="caution">
    <text evidence="3">The sequence shown here is derived from an EMBL/GenBank/DDBJ whole genome shotgun (WGS) entry which is preliminary data.</text>
</comment>
<feature type="compositionally biased region" description="Basic and acidic residues" evidence="1">
    <location>
        <begin position="549"/>
        <end position="566"/>
    </location>
</feature>
<feature type="region of interest" description="Disordered" evidence="1">
    <location>
        <begin position="1"/>
        <end position="392"/>
    </location>
</feature>
<feature type="compositionally biased region" description="Basic and acidic residues" evidence="1">
    <location>
        <begin position="616"/>
        <end position="627"/>
    </location>
</feature>
<gene>
    <name evidence="3" type="ORF">Ocin01_05273</name>
</gene>
<dbReference type="AlphaFoldDB" id="A0A1D2N843"/>
<feature type="compositionally biased region" description="Polar residues" evidence="1">
    <location>
        <begin position="256"/>
        <end position="281"/>
    </location>
</feature>
<feature type="compositionally biased region" description="Basic and acidic residues" evidence="1">
    <location>
        <begin position="78"/>
        <end position="112"/>
    </location>
</feature>